<evidence type="ECO:0000256" key="1">
    <source>
        <dbReference type="ARBA" id="ARBA00004613"/>
    </source>
</evidence>
<protein>
    <submittedName>
        <fullName evidence="6">Type VI secretion system tip protein VgrG</fullName>
    </submittedName>
</protein>
<reference evidence="6 7" key="1">
    <citation type="submission" date="2019-12" db="EMBL/GenBank/DDBJ databases">
        <title>Novel species isolated from a subtropical stream in China.</title>
        <authorList>
            <person name="Lu H."/>
        </authorList>
    </citation>
    <scope>NUCLEOTIDE SEQUENCE [LARGE SCALE GENOMIC DNA]</scope>
    <source>
        <strain evidence="6 7">FT94W</strain>
    </source>
</reference>
<dbReference type="EMBL" id="WWCO01000006">
    <property type="protein sequence ID" value="MYM34975.1"/>
    <property type="molecule type" value="Genomic_DNA"/>
</dbReference>
<comment type="caution">
    <text evidence="6">The sequence shown here is derived from an EMBL/GenBank/DDBJ whole genome shotgun (WGS) entry which is preliminary data.</text>
</comment>
<dbReference type="InterPro" id="IPR006531">
    <property type="entry name" value="Gp5/Vgr_OB"/>
</dbReference>
<dbReference type="RefSeq" id="WP_160990352.1">
    <property type="nucleotide sequence ID" value="NZ_WWCO01000006.1"/>
</dbReference>
<dbReference type="SUPFAM" id="SSF69349">
    <property type="entry name" value="Phage fibre proteins"/>
    <property type="match status" value="1"/>
</dbReference>
<comment type="subcellular location">
    <subcellularLocation>
        <location evidence="1">Secreted</location>
    </subcellularLocation>
</comment>
<proteinExistence type="inferred from homology"/>
<accession>A0ABW9V894</accession>
<dbReference type="NCBIfam" id="TIGR03361">
    <property type="entry name" value="VI_Rhs_Vgr"/>
    <property type="match status" value="1"/>
</dbReference>
<keyword evidence="7" id="KW-1185">Reference proteome</keyword>
<dbReference type="Pfam" id="PF04717">
    <property type="entry name" value="Phage_base_V"/>
    <property type="match status" value="1"/>
</dbReference>
<dbReference type="InterPro" id="IPR054030">
    <property type="entry name" value="Gp5_Vgr_C"/>
</dbReference>
<dbReference type="Pfam" id="PF05954">
    <property type="entry name" value="Phage_GPD"/>
    <property type="match status" value="1"/>
</dbReference>
<dbReference type="SUPFAM" id="SSF69279">
    <property type="entry name" value="Phage tail proteins"/>
    <property type="match status" value="2"/>
</dbReference>
<keyword evidence="3" id="KW-0964">Secreted</keyword>
<dbReference type="PANTHER" id="PTHR32305:SF15">
    <property type="entry name" value="PROTEIN RHSA-RELATED"/>
    <property type="match status" value="1"/>
</dbReference>
<dbReference type="Gene3D" id="2.30.110.50">
    <property type="match status" value="1"/>
</dbReference>
<organism evidence="6 7">
    <name type="scientific">Duganella lactea</name>
    <dbReference type="NCBI Taxonomy" id="2692173"/>
    <lineage>
        <taxon>Bacteria</taxon>
        <taxon>Pseudomonadati</taxon>
        <taxon>Pseudomonadota</taxon>
        <taxon>Betaproteobacteria</taxon>
        <taxon>Burkholderiales</taxon>
        <taxon>Oxalobacteraceae</taxon>
        <taxon>Telluria group</taxon>
        <taxon>Duganella</taxon>
    </lineage>
</organism>
<dbReference type="InterPro" id="IPR006533">
    <property type="entry name" value="T6SS_Vgr_RhsGE"/>
</dbReference>
<dbReference type="InterPro" id="IPR050708">
    <property type="entry name" value="T6SS_VgrG/RHS"/>
</dbReference>
<dbReference type="PANTHER" id="PTHR32305">
    <property type="match status" value="1"/>
</dbReference>
<feature type="domain" description="Gp5/Type VI secretion system Vgr C-terminal trimerisation" evidence="5">
    <location>
        <begin position="473"/>
        <end position="579"/>
    </location>
</feature>
<sequence length="654" mass="71976">MATTQINREIAIDCALGTDVLLLRRMRASEGLSQLSEYDLELYSERADLQLDQLLATPLTITVELPKGGQRHFHGFITRFALSGRQGRFLTYQATVRPWLWFLTRAADCRIFQDQSVPDIIKAVFAPYAIADFDTAGLSANYAPLPYCVQYRETDFNFVSRLMEREGIYYYFKSVAGRHTMVLADSYAAHHPAPGYATLLYMPAADHAMRESEVVYEWAMGGEVEPGVQSLQDFDFEKPSASLLVKSAASHGYAQSRHEMFDYPGNYTERAAGERGARRRLDARHTSYQRVKAATRARGLFPGGLFKLTEHPRADQNGEFLITDAEYTLSSDTYEPTRPADPEAVLSCAFTAIARQTDYRPPERARKPVVRGPQTAIVVGKAGEEIWTDKYGRVKVQFHWDRVGREDEASSCWMRVAQGWAGKRWGAMFLPRVGQEVIVSFLEGDPDRPLVTGSVYNADHMPPYPLPAQATRSTIKSNSSSGGGGGNELRFEDKKGAEQFYLHAERDLEQRVRRDALAWIGGDRHALVVKDSFEQVGGDRHLKVSGDRREAAGGSVSHEAGMNMVVKGALKSAVYAGQTVHIKAGMNVVIEAGANITLKAGAAFLSVGPAVIVGSTMPLPLPQASTAVNAAVLAAMVPPAPPPRAPQEADDGKK</sequence>
<dbReference type="SUPFAM" id="SSF69255">
    <property type="entry name" value="gp5 N-terminal domain-like"/>
    <property type="match status" value="1"/>
</dbReference>
<dbReference type="Pfam" id="PF22178">
    <property type="entry name" value="Gp5_trimer_C"/>
    <property type="match status" value="1"/>
</dbReference>
<dbReference type="NCBIfam" id="TIGR01646">
    <property type="entry name" value="vgr_GE"/>
    <property type="match status" value="1"/>
</dbReference>
<dbReference type="InterPro" id="IPR017847">
    <property type="entry name" value="T6SS_RhsGE_Vgr_subset"/>
</dbReference>
<comment type="similarity">
    <text evidence="2">Belongs to the VgrG protein family.</text>
</comment>
<dbReference type="InterPro" id="IPR037026">
    <property type="entry name" value="Vgr_OB-fold_dom_sf"/>
</dbReference>
<dbReference type="Gene3D" id="3.55.50.10">
    <property type="entry name" value="Baseplate protein-like domains"/>
    <property type="match status" value="1"/>
</dbReference>
<evidence type="ECO:0000256" key="3">
    <source>
        <dbReference type="ARBA" id="ARBA00022525"/>
    </source>
</evidence>
<gene>
    <name evidence="6" type="primary">tssI</name>
    <name evidence="6" type="ORF">GTP38_11575</name>
</gene>
<name>A0ABW9V894_9BURK</name>
<dbReference type="Proteomes" id="UP000449678">
    <property type="component" value="Unassembled WGS sequence"/>
</dbReference>
<evidence type="ECO:0000313" key="7">
    <source>
        <dbReference type="Proteomes" id="UP000449678"/>
    </source>
</evidence>
<evidence type="ECO:0000259" key="4">
    <source>
        <dbReference type="Pfam" id="PF04717"/>
    </source>
</evidence>
<feature type="domain" description="Gp5/Type VI secretion system Vgr protein OB-fold" evidence="4">
    <location>
        <begin position="389"/>
        <end position="456"/>
    </location>
</feature>
<evidence type="ECO:0000259" key="5">
    <source>
        <dbReference type="Pfam" id="PF22178"/>
    </source>
</evidence>
<evidence type="ECO:0000256" key="2">
    <source>
        <dbReference type="ARBA" id="ARBA00005558"/>
    </source>
</evidence>
<dbReference type="Gene3D" id="2.40.50.230">
    <property type="entry name" value="Gp5 N-terminal domain"/>
    <property type="match status" value="1"/>
</dbReference>
<dbReference type="Gene3D" id="4.10.220.110">
    <property type="match status" value="1"/>
</dbReference>
<evidence type="ECO:0000313" key="6">
    <source>
        <dbReference type="EMBL" id="MYM34975.1"/>
    </source>
</evidence>